<name>A0A3B1DGR2_9ZZZZ</name>
<reference evidence="2" key="1">
    <citation type="submission" date="2018-06" db="EMBL/GenBank/DDBJ databases">
        <authorList>
            <person name="Zhirakovskaya E."/>
        </authorList>
    </citation>
    <scope>NUCLEOTIDE SEQUENCE</scope>
</reference>
<evidence type="ECO:0000256" key="1">
    <source>
        <dbReference type="SAM" id="Phobius"/>
    </source>
</evidence>
<keyword evidence="1" id="KW-1133">Transmembrane helix</keyword>
<keyword evidence="1" id="KW-0472">Membrane</keyword>
<evidence type="ECO:0008006" key="3">
    <source>
        <dbReference type="Google" id="ProtNLM"/>
    </source>
</evidence>
<accession>A0A3B1DGR2</accession>
<gene>
    <name evidence="2" type="ORF">MNBD_UNCLBAC01-1347</name>
</gene>
<sequence>MKLSNFRKNFSIFSLIFALLFSPGCIYLLVGGIGVLGGYVVSPDTVEGLTEKDPMDIWSSAIEIVSIMGVILEENEEGGLIRAKVNGAQVTVNIMPISSTMAKISVKARKHHFPRVSVAQDIYVKIMEHLVE</sequence>
<organism evidence="2">
    <name type="scientific">hydrothermal vent metagenome</name>
    <dbReference type="NCBI Taxonomy" id="652676"/>
    <lineage>
        <taxon>unclassified sequences</taxon>
        <taxon>metagenomes</taxon>
        <taxon>ecological metagenomes</taxon>
    </lineage>
</organism>
<proteinExistence type="predicted"/>
<dbReference type="EMBL" id="UOGJ01000150">
    <property type="protein sequence ID" value="VAX38081.1"/>
    <property type="molecule type" value="Genomic_DNA"/>
</dbReference>
<feature type="transmembrane region" description="Helical" evidence="1">
    <location>
        <begin position="12"/>
        <end position="35"/>
    </location>
</feature>
<protein>
    <recommendedName>
        <fullName evidence="3">DUF3568 family protein</fullName>
    </recommendedName>
</protein>
<keyword evidence="1" id="KW-0812">Transmembrane</keyword>
<evidence type="ECO:0000313" key="2">
    <source>
        <dbReference type="EMBL" id="VAX38081.1"/>
    </source>
</evidence>
<dbReference type="AlphaFoldDB" id="A0A3B1DGR2"/>